<dbReference type="Pfam" id="PF00078">
    <property type="entry name" value="RVT_1"/>
    <property type="match status" value="1"/>
</dbReference>
<keyword evidence="7" id="KW-1185">Reference proteome</keyword>
<dbReference type="EMBL" id="CACVKT020003884">
    <property type="protein sequence ID" value="CAC5386507.1"/>
    <property type="molecule type" value="Genomic_DNA"/>
</dbReference>
<protein>
    <recommendedName>
        <fullName evidence="8">Methyltransferase-like protein</fullName>
    </recommendedName>
</protein>
<reference evidence="6 7" key="1">
    <citation type="submission" date="2020-06" db="EMBL/GenBank/DDBJ databases">
        <authorList>
            <person name="Li R."/>
            <person name="Bekaert M."/>
        </authorList>
    </citation>
    <scope>NUCLEOTIDE SEQUENCE [LARGE SCALE GENOMIC DNA]</scope>
    <source>
        <strain evidence="7">wild</strain>
    </source>
</reference>
<dbReference type="InterPro" id="IPR026113">
    <property type="entry name" value="METTL2/6/8-like"/>
</dbReference>
<evidence type="ECO:0000259" key="4">
    <source>
        <dbReference type="Pfam" id="PF00078"/>
    </source>
</evidence>
<keyword evidence="3" id="KW-0808">Transferase</keyword>
<dbReference type="FunFam" id="3.40.50.150:FF:000145">
    <property type="entry name" value="Methyltransferase-like protein"/>
    <property type="match status" value="1"/>
</dbReference>
<dbReference type="PANTHER" id="PTHR22809">
    <property type="entry name" value="METHYLTRANSFERASE-RELATED"/>
    <property type="match status" value="1"/>
</dbReference>
<dbReference type="PANTHER" id="PTHR22809:SF11">
    <property type="entry name" value="TRNA N(3)-METHYLCYTIDINE METHYLTRANSFERASE METTL2"/>
    <property type="match status" value="1"/>
</dbReference>
<dbReference type="SUPFAM" id="SSF56672">
    <property type="entry name" value="DNA/RNA polymerases"/>
    <property type="match status" value="1"/>
</dbReference>
<dbReference type="GO" id="GO:0032259">
    <property type="term" value="P:methylation"/>
    <property type="evidence" value="ECO:0007669"/>
    <property type="project" value="UniProtKB-KW"/>
</dbReference>
<dbReference type="SUPFAM" id="SSF53335">
    <property type="entry name" value="S-adenosyl-L-methionine-dependent methyltransferases"/>
    <property type="match status" value="1"/>
</dbReference>
<gene>
    <name evidence="6" type="ORF">MCOR_21936</name>
</gene>
<dbReference type="Gene3D" id="3.30.70.270">
    <property type="match status" value="1"/>
</dbReference>
<dbReference type="InterPro" id="IPR000477">
    <property type="entry name" value="RT_dom"/>
</dbReference>
<dbReference type="InterPro" id="IPR029063">
    <property type="entry name" value="SAM-dependent_MTases_sf"/>
</dbReference>
<dbReference type="Gene3D" id="3.40.50.150">
    <property type="entry name" value="Vaccinia Virus protein VP39"/>
    <property type="match status" value="1"/>
</dbReference>
<organism evidence="6 7">
    <name type="scientific">Mytilus coruscus</name>
    <name type="common">Sea mussel</name>
    <dbReference type="NCBI Taxonomy" id="42192"/>
    <lineage>
        <taxon>Eukaryota</taxon>
        <taxon>Metazoa</taxon>
        <taxon>Spiralia</taxon>
        <taxon>Lophotrochozoa</taxon>
        <taxon>Mollusca</taxon>
        <taxon>Bivalvia</taxon>
        <taxon>Autobranchia</taxon>
        <taxon>Pteriomorphia</taxon>
        <taxon>Mytilida</taxon>
        <taxon>Mytiloidea</taxon>
        <taxon>Mytilidae</taxon>
        <taxon>Mytilinae</taxon>
        <taxon>Mytilus</taxon>
    </lineage>
</organism>
<dbReference type="OrthoDB" id="417697at2759"/>
<proteinExistence type="inferred from homology"/>
<evidence type="ECO:0000313" key="7">
    <source>
        <dbReference type="Proteomes" id="UP000507470"/>
    </source>
</evidence>
<evidence type="ECO:0000259" key="5">
    <source>
        <dbReference type="Pfam" id="PF08242"/>
    </source>
</evidence>
<dbReference type="Pfam" id="PF08242">
    <property type="entry name" value="Methyltransf_12"/>
    <property type="match status" value="1"/>
</dbReference>
<evidence type="ECO:0000256" key="3">
    <source>
        <dbReference type="ARBA" id="ARBA00022679"/>
    </source>
</evidence>
<evidence type="ECO:0008006" key="8">
    <source>
        <dbReference type="Google" id="ProtNLM"/>
    </source>
</evidence>
<dbReference type="Proteomes" id="UP000507470">
    <property type="component" value="Unassembled WGS sequence"/>
</dbReference>
<dbReference type="GO" id="GO:0052735">
    <property type="term" value="F:tRNA (cytidine-3-)-methyltransferase activity"/>
    <property type="evidence" value="ECO:0007669"/>
    <property type="project" value="TreeGrafter"/>
</dbReference>
<dbReference type="AlphaFoldDB" id="A0A6J8BW21"/>
<dbReference type="InterPro" id="IPR043128">
    <property type="entry name" value="Rev_trsase/Diguanyl_cyclase"/>
</dbReference>
<feature type="domain" description="Reverse transcriptase" evidence="4">
    <location>
        <begin position="49"/>
        <end position="142"/>
    </location>
</feature>
<sequence>MSKKTCGNPDYQYKIGNMSEKTCGNPVFISIKLQSQTQKTFDNLKEVLTDHLRPKPLIIAETIQISSTQNRKAMKKIIPLYRLPFGAASSPAIFQEFMDKVLEGLDGMGCILDDFIINGKSDEEHLKKLESVLKRLYLYGRKLITDNKPLVTSWTEKTGIPMLAASAHSKMGYSTEWISVCKKFQQNANADGLSRLPLKETLCYENSKNESGTLSEKLCRFLLGYRTTPIVLQKAYPAELFVGRRLRTAFDTLKPNINERMQRQRNEYEKQAGTHWDTFYGIHQNRFFKDRNWLFTEFPELLPPPDVGCGNNIKPQETCVVNDSSFNLLEVGCGVGNTVFPVLKTNQNPNLKIYCCDFSPTAIEIVKGHPDYNQDRCHAFVCDISDEMSTSPISDNSLDIVTIIFVLSSISPEKMQYVVNRLTRYLKPGGTILLRDYGRYDMAQLRFKQGRCLSENFYVRGDGTRAYFFTQDELKQMFEKAGLVEKQNLIDRRLQVNRGKQLKMYRVWIQCKYVKPC</sequence>
<evidence type="ECO:0000256" key="2">
    <source>
        <dbReference type="ARBA" id="ARBA00022603"/>
    </source>
</evidence>
<dbReference type="CDD" id="cd02440">
    <property type="entry name" value="AdoMet_MTases"/>
    <property type="match status" value="1"/>
</dbReference>
<keyword evidence="2" id="KW-0489">Methyltransferase</keyword>
<feature type="domain" description="Methyltransferase type 12" evidence="5">
    <location>
        <begin position="329"/>
        <end position="432"/>
    </location>
</feature>
<comment type="similarity">
    <text evidence="1">Belongs to the methyltransferase superfamily. METL family.</text>
</comment>
<accession>A0A6J8BW21</accession>
<dbReference type="InterPro" id="IPR013217">
    <property type="entry name" value="Methyltransf_12"/>
</dbReference>
<name>A0A6J8BW21_MYTCO</name>
<evidence type="ECO:0000313" key="6">
    <source>
        <dbReference type="EMBL" id="CAC5386507.1"/>
    </source>
</evidence>
<dbReference type="InterPro" id="IPR043502">
    <property type="entry name" value="DNA/RNA_pol_sf"/>
</dbReference>
<evidence type="ECO:0000256" key="1">
    <source>
        <dbReference type="ARBA" id="ARBA00009725"/>
    </source>
</evidence>